<dbReference type="EMBL" id="KE124677">
    <property type="protein sequence ID" value="EWC74970.1"/>
    <property type="molecule type" value="Genomic_DNA"/>
</dbReference>
<dbReference type="GO" id="GO:0015074">
    <property type="term" value="P:DNA integration"/>
    <property type="evidence" value="ECO:0007669"/>
    <property type="project" value="InterPro"/>
</dbReference>
<dbReference type="SUPFAM" id="SSF56349">
    <property type="entry name" value="DNA breaking-rejoining enzymes"/>
    <property type="match status" value="1"/>
</dbReference>
<dbReference type="GO" id="GO:0006310">
    <property type="term" value="P:DNA recombination"/>
    <property type="evidence" value="ECO:0007669"/>
    <property type="project" value="UniProtKB-KW"/>
</dbReference>
<feature type="signal peptide" evidence="2">
    <location>
        <begin position="1"/>
        <end position="23"/>
    </location>
</feature>
<proteinExistence type="predicted"/>
<dbReference type="Gene3D" id="1.10.443.10">
    <property type="entry name" value="Intergrase catalytic core"/>
    <property type="match status" value="1"/>
</dbReference>
<dbReference type="OrthoDB" id="371585at2759"/>
<dbReference type="AlphaFoldDB" id="W7J8M0"/>
<feature type="chain" id="PRO_5004894056" evidence="2">
    <location>
        <begin position="24"/>
        <end position="287"/>
    </location>
</feature>
<sequence>MNTSLKFILCCLLLNYILSKVYSFNNLYIHKYIKFINKNNFINTNKRYDKCVNNLSKYNKFILNNTIQNIHTTRGVVQINDEEETEDEYFEDDDEGDDERDEENYDTIVEYEKDENRNKKNIKISGPLKKITIKTTKFCVYCGTNVSVEKIKLKKYIEEIYLPIRKEEVSENTFRVEKGFWKDILPKLGKYELHELGPNNWEKTFKTALKGAAKRAGLEISEDGKSRRIFPYLLRHSFATIAATSNPPVPLPVAQAIMRHSSSKMLLDTYTKAGNNIIRDGLDNFKI</sequence>
<reference evidence="3 4" key="1">
    <citation type="submission" date="2013-02" db="EMBL/GenBank/DDBJ databases">
        <title>The Genome Sequence of Plasmodium falciparum UGT5.1.</title>
        <authorList>
            <consortium name="The Broad Institute Genome Sequencing Platform"/>
            <consortium name="The Broad Institute Genome Sequencing Center for Infectious Disease"/>
            <person name="Neafsey D."/>
            <person name="Cheeseman I."/>
            <person name="Volkman S."/>
            <person name="Adams J."/>
            <person name="Walker B."/>
            <person name="Young S.K."/>
            <person name="Zeng Q."/>
            <person name="Gargeya S."/>
            <person name="Fitzgerald M."/>
            <person name="Haas B."/>
            <person name="Abouelleil A."/>
            <person name="Alvarado L."/>
            <person name="Arachchi H.M."/>
            <person name="Berlin A.M."/>
            <person name="Chapman S.B."/>
            <person name="Dewar J."/>
            <person name="Goldberg J."/>
            <person name="Griggs A."/>
            <person name="Gujja S."/>
            <person name="Hansen M."/>
            <person name="Howarth C."/>
            <person name="Imamovic A."/>
            <person name="Larimer J."/>
            <person name="McCowan C."/>
            <person name="Murphy C."/>
            <person name="Neiman D."/>
            <person name="Pearson M."/>
            <person name="Priest M."/>
            <person name="Roberts A."/>
            <person name="Saif S."/>
            <person name="Shea T."/>
            <person name="Sisk P."/>
            <person name="Sykes S."/>
            <person name="Wortman J."/>
            <person name="Nusbaum C."/>
            <person name="Birren B."/>
        </authorList>
    </citation>
    <scope>NUCLEOTIDE SEQUENCE [LARGE SCALE GENOMIC DNA]</scope>
    <source>
        <strain evidence="3 4">UGT5.1</strain>
    </source>
</reference>
<keyword evidence="2" id="KW-0732">Signal</keyword>
<evidence type="ECO:0000313" key="4">
    <source>
        <dbReference type="Proteomes" id="UP000030697"/>
    </source>
</evidence>
<gene>
    <name evidence="3" type="ORF">C923_04408</name>
</gene>
<evidence type="ECO:0000256" key="1">
    <source>
        <dbReference type="ARBA" id="ARBA00023172"/>
    </source>
</evidence>
<evidence type="ECO:0000256" key="2">
    <source>
        <dbReference type="SAM" id="SignalP"/>
    </source>
</evidence>
<dbReference type="GO" id="GO:0003677">
    <property type="term" value="F:DNA binding"/>
    <property type="evidence" value="ECO:0007669"/>
    <property type="project" value="InterPro"/>
</dbReference>
<dbReference type="Proteomes" id="UP000030697">
    <property type="component" value="Unassembled WGS sequence"/>
</dbReference>
<dbReference type="InterPro" id="IPR013762">
    <property type="entry name" value="Integrase-like_cat_sf"/>
</dbReference>
<name>W7J8M0_PLAFA</name>
<evidence type="ECO:0000313" key="3">
    <source>
        <dbReference type="EMBL" id="EWC74970.1"/>
    </source>
</evidence>
<organism evidence="3 4">
    <name type="scientific">Plasmodium falciparum UGT5.1</name>
    <dbReference type="NCBI Taxonomy" id="1237627"/>
    <lineage>
        <taxon>Eukaryota</taxon>
        <taxon>Sar</taxon>
        <taxon>Alveolata</taxon>
        <taxon>Apicomplexa</taxon>
        <taxon>Aconoidasida</taxon>
        <taxon>Haemosporida</taxon>
        <taxon>Plasmodiidae</taxon>
        <taxon>Plasmodium</taxon>
        <taxon>Plasmodium (Laverania)</taxon>
    </lineage>
</organism>
<protein>
    <submittedName>
        <fullName evidence="3">Uncharacterized protein</fullName>
    </submittedName>
</protein>
<dbReference type="InterPro" id="IPR011010">
    <property type="entry name" value="DNA_brk_join_enz"/>
</dbReference>
<accession>W7J8M0</accession>
<keyword evidence="1" id="KW-0233">DNA recombination</keyword>